<evidence type="ECO:0000256" key="1">
    <source>
        <dbReference type="SAM" id="MobiDB-lite"/>
    </source>
</evidence>
<reference evidence="2" key="1">
    <citation type="submission" date="2021-01" db="EMBL/GenBank/DDBJ databases">
        <authorList>
            <person name="Corre E."/>
            <person name="Pelletier E."/>
            <person name="Niang G."/>
            <person name="Scheremetjew M."/>
            <person name="Finn R."/>
            <person name="Kale V."/>
            <person name="Holt S."/>
            <person name="Cochrane G."/>
            <person name="Meng A."/>
            <person name="Brown T."/>
            <person name="Cohen L."/>
        </authorList>
    </citation>
    <scope>NUCLEOTIDE SEQUENCE</scope>
    <source>
        <strain evidence="2">B596</strain>
    </source>
</reference>
<sequence length="597" mass="68047">MATMISLPRSNHNSPRHKSKSRNHFYQEEEEDHLIPGMVESPSGSMESMTISSSEFQHASNGTPSPTSQSPPSFTYSSRMQERFSDTLDARNQRRRSRSRPRRQNSQDELEIEPSNSSIFKGASIIKRQLSGDSPIRATQHEQHQEPVNGHRESWDPFKTHSKTLRGRILDYKEKTQVVAVATKTNNRHRAQEILSEGDNYFDIRYHSKNPNSKDNRMVQRLSELDDSTFASSKSGNGYLPNQLMTGFTCGGLNNTLTNCSNPQQFLTSAPMQATMQATNCKNLSEELETSTLDFLANLHSKEEDLHHVFSDLEKEQSRGEKHLMNRPNQELTSSSFVTAAATPFEKMLSSRSTFHDELMKDPAFAHALKAGTLWQSLCSQHVRFPAHWWDGQEPVGPPMGSCKKRSRPWSYLGRHRVQGDAKLIKLIGNRSSSGRILLHLMVRDDVSGEVIEDISCGCYHPNARGVRTTTNYDPRVEDCRDVWIAHRRRVRDRGNDEDYFLDYSNNNTSDEEITTLESLLRHQNKGRVHQSPLGAQGGKHSVNNQNLRIIFGQKPPVYTVFCLESELYELFQNKLDGSIPASVALLRHYLRFQMNR</sequence>
<feature type="region of interest" description="Disordered" evidence="1">
    <location>
        <begin position="1"/>
        <end position="116"/>
    </location>
</feature>
<feature type="compositionally biased region" description="Basic residues" evidence="1">
    <location>
        <begin position="93"/>
        <end position="103"/>
    </location>
</feature>
<evidence type="ECO:0000313" key="2">
    <source>
        <dbReference type="EMBL" id="CAD8728597.1"/>
    </source>
</evidence>
<dbReference type="AlphaFoldDB" id="A0A7S0TAC3"/>
<organism evidence="2">
    <name type="scientific">Pseudo-nitzschia delicatissima</name>
    <dbReference type="NCBI Taxonomy" id="44447"/>
    <lineage>
        <taxon>Eukaryota</taxon>
        <taxon>Sar</taxon>
        <taxon>Stramenopiles</taxon>
        <taxon>Ochrophyta</taxon>
        <taxon>Bacillariophyta</taxon>
        <taxon>Bacillariophyceae</taxon>
        <taxon>Bacillariophycidae</taxon>
        <taxon>Bacillariales</taxon>
        <taxon>Bacillariaceae</taxon>
        <taxon>Pseudo-nitzschia</taxon>
    </lineage>
</organism>
<proteinExistence type="predicted"/>
<protein>
    <submittedName>
        <fullName evidence="2">Uncharacterized protein</fullName>
    </submittedName>
</protein>
<name>A0A7S0TAC3_9STRA</name>
<feature type="compositionally biased region" description="Basic residues" evidence="1">
    <location>
        <begin position="14"/>
        <end position="23"/>
    </location>
</feature>
<gene>
    <name evidence="2" type="ORF">PDEL0327_LOCUS315</name>
</gene>
<dbReference type="EMBL" id="HBFG01000427">
    <property type="protein sequence ID" value="CAD8728597.1"/>
    <property type="molecule type" value="Transcribed_RNA"/>
</dbReference>
<feature type="compositionally biased region" description="Basic and acidic residues" evidence="1">
    <location>
        <begin position="80"/>
        <end position="92"/>
    </location>
</feature>
<feature type="compositionally biased region" description="Low complexity" evidence="1">
    <location>
        <begin position="41"/>
        <end position="78"/>
    </location>
</feature>
<accession>A0A7S0TAC3</accession>